<feature type="binding site" evidence="10">
    <location>
        <position position="224"/>
    </location>
    <ligand>
        <name>Mn(2+)</name>
        <dbReference type="ChEBI" id="CHEBI:29035"/>
    </ligand>
</feature>
<keyword evidence="3 10" id="KW-0255">Endonuclease</keyword>
<dbReference type="Pfam" id="PF01867">
    <property type="entry name" value="Cas_Cas1"/>
    <property type="match status" value="1"/>
</dbReference>
<gene>
    <name evidence="10" type="primary">cas1</name>
    <name evidence="11" type="ORF">SAMN05720469_14210</name>
</gene>
<keyword evidence="2 10" id="KW-0479">Metal-binding</keyword>
<name>A0A1M6YH16_9BACT</name>
<evidence type="ECO:0000256" key="2">
    <source>
        <dbReference type="ARBA" id="ARBA00022723"/>
    </source>
</evidence>
<keyword evidence="5 10" id="KW-0460">Magnesium</keyword>
<protein>
    <recommendedName>
        <fullName evidence="10">CRISPR-associated endonuclease Cas1</fullName>
        <ecNumber evidence="10">3.1.-.-</ecNumber>
    </recommendedName>
</protein>
<dbReference type="PANTHER" id="PTHR34353:SF2">
    <property type="entry name" value="CRISPR-ASSOCIATED ENDONUCLEASE CAS1 1"/>
    <property type="match status" value="1"/>
</dbReference>
<dbReference type="NCBIfam" id="TIGR00287">
    <property type="entry name" value="cas1"/>
    <property type="match status" value="1"/>
</dbReference>
<proteinExistence type="inferred from homology"/>
<keyword evidence="1 10" id="KW-0540">Nuclease</keyword>
<dbReference type="GO" id="GO:0016787">
    <property type="term" value="F:hydrolase activity"/>
    <property type="evidence" value="ECO:0007669"/>
    <property type="project" value="UniProtKB-KW"/>
</dbReference>
<evidence type="ECO:0000256" key="5">
    <source>
        <dbReference type="ARBA" id="ARBA00022842"/>
    </source>
</evidence>
<dbReference type="GO" id="GO:0046872">
    <property type="term" value="F:metal ion binding"/>
    <property type="evidence" value="ECO:0007669"/>
    <property type="project" value="UniProtKB-UniRule"/>
</dbReference>
<dbReference type="HAMAP" id="MF_01470">
    <property type="entry name" value="Cas1"/>
    <property type="match status" value="1"/>
</dbReference>
<dbReference type="EMBL" id="FRAW01000042">
    <property type="protein sequence ID" value="SHL17400.1"/>
    <property type="molecule type" value="Genomic_DNA"/>
</dbReference>
<dbReference type="CDD" id="cd09634">
    <property type="entry name" value="Cas1_I-II-III"/>
    <property type="match status" value="1"/>
</dbReference>
<dbReference type="PANTHER" id="PTHR34353">
    <property type="entry name" value="CRISPR-ASSOCIATED ENDONUCLEASE CAS1 1"/>
    <property type="match status" value="1"/>
</dbReference>
<keyword evidence="4 10" id="KW-0378">Hydrolase</keyword>
<evidence type="ECO:0000256" key="7">
    <source>
        <dbReference type="ARBA" id="ARBA00023125"/>
    </source>
</evidence>
<evidence type="ECO:0000256" key="1">
    <source>
        <dbReference type="ARBA" id="ARBA00022722"/>
    </source>
</evidence>
<dbReference type="GO" id="GO:0003677">
    <property type="term" value="F:DNA binding"/>
    <property type="evidence" value="ECO:0007669"/>
    <property type="project" value="UniProtKB-KW"/>
</dbReference>
<dbReference type="RefSeq" id="WP_073306069.1">
    <property type="nucleotide sequence ID" value="NZ_FRAW01000042.1"/>
</dbReference>
<comment type="cofactor">
    <cofactor evidence="10">
        <name>Mg(2+)</name>
        <dbReference type="ChEBI" id="CHEBI:18420"/>
    </cofactor>
    <cofactor evidence="10">
        <name>Mn(2+)</name>
        <dbReference type="ChEBI" id="CHEBI:29035"/>
    </cofactor>
</comment>
<comment type="similarity">
    <text evidence="10">Belongs to the CRISPR-associated endonuclease Cas1 family.</text>
</comment>
<comment type="function">
    <text evidence="10">CRISPR (clustered regularly interspaced short palindromic repeat), is an adaptive immune system that provides protection against mobile genetic elements (viruses, transposable elements and conjugative plasmids). CRISPR clusters contain spacers, sequences complementary to antecedent mobile elements, and target invading nucleic acids. CRISPR clusters are transcribed and processed into CRISPR RNA (crRNA). Acts as a dsDNA endonuclease. Involved in the integration of spacer DNA into the CRISPR cassette.</text>
</comment>
<dbReference type="Gene3D" id="1.20.120.920">
    <property type="entry name" value="CRISPR-associated endonuclease Cas1, C-terminal domain"/>
    <property type="match status" value="1"/>
</dbReference>
<sequence>MQLYITDQGSRLSKQGQHLRITKNGALIDDILIRDIDSVVIFGSAYPTPEAMLALLATGAEVAFMSQSGRYKGRLVSNSGKNVMLRLAQYDTFRDSLRSIQIAKGLLTRKIENGLKVLDAYSHSARSSFTFENRNAYLRSLQAMRNYEGDNLNELLGLEGCAARVYFQGFAQCLKNDLGFHGRDYHPCKDPVNALLSLGYTMVARELESLLESYGFDSCLGFLHQPSYGRRSLALDLVEEFRHPLVDRLVLKIFNKEILGPDDFISAEDMDRDKGGLYLKPDAMKIFISQYEQFCNDSNRIYADDKETSWRKLFRDRVEALRNALLSNTEMEPLQWEAVA</sequence>
<keyword evidence="8 10" id="KW-0464">Manganese</keyword>
<reference evidence="12" key="1">
    <citation type="submission" date="2016-11" db="EMBL/GenBank/DDBJ databases">
        <authorList>
            <person name="Varghese N."/>
            <person name="Submissions S."/>
        </authorList>
    </citation>
    <scope>NUCLEOTIDE SEQUENCE [LARGE SCALE GENOMIC DNA]</scope>
    <source>
        <strain evidence="12">UWOS</strain>
    </source>
</reference>
<evidence type="ECO:0000256" key="8">
    <source>
        <dbReference type="ARBA" id="ARBA00023211"/>
    </source>
</evidence>
<evidence type="ECO:0000256" key="3">
    <source>
        <dbReference type="ARBA" id="ARBA00022759"/>
    </source>
</evidence>
<evidence type="ECO:0000313" key="12">
    <source>
        <dbReference type="Proteomes" id="UP000184275"/>
    </source>
</evidence>
<feature type="binding site" evidence="10">
    <location>
        <position position="159"/>
    </location>
    <ligand>
        <name>Mn(2+)</name>
        <dbReference type="ChEBI" id="CHEBI:29035"/>
    </ligand>
</feature>
<dbReference type="InterPro" id="IPR002729">
    <property type="entry name" value="CRISPR-assoc_Cas1"/>
</dbReference>
<dbReference type="Gene3D" id="3.100.10.20">
    <property type="entry name" value="CRISPR-associated endonuclease Cas1, N-terminal domain"/>
    <property type="match status" value="1"/>
</dbReference>
<comment type="subunit">
    <text evidence="9 10">Homodimer, forms a heterotetramer with a Cas2 homodimer.</text>
</comment>
<dbReference type="InterPro" id="IPR050646">
    <property type="entry name" value="Cas1"/>
</dbReference>
<keyword evidence="12" id="KW-1185">Reference proteome</keyword>
<evidence type="ECO:0000313" key="11">
    <source>
        <dbReference type="EMBL" id="SHL17400.1"/>
    </source>
</evidence>
<dbReference type="EC" id="3.1.-.-" evidence="10"/>
<evidence type="ECO:0000256" key="10">
    <source>
        <dbReference type="HAMAP-Rule" id="MF_01470"/>
    </source>
</evidence>
<dbReference type="GO" id="GO:0051607">
    <property type="term" value="P:defense response to virus"/>
    <property type="evidence" value="ECO:0007669"/>
    <property type="project" value="UniProtKB-UniRule"/>
</dbReference>
<accession>A0A1M6YH16</accession>
<dbReference type="GO" id="GO:0043571">
    <property type="term" value="P:maintenance of CRISPR repeat elements"/>
    <property type="evidence" value="ECO:0007669"/>
    <property type="project" value="UniProtKB-UniRule"/>
</dbReference>
<dbReference type="GO" id="GO:0004519">
    <property type="term" value="F:endonuclease activity"/>
    <property type="evidence" value="ECO:0007669"/>
    <property type="project" value="UniProtKB-UniRule"/>
</dbReference>
<dbReference type="Proteomes" id="UP000184275">
    <property type="component" value="Unassembled WGS sequence"/>
</dbReference>
<evidence type="ECO:0000256" key="4">
    <source>
        <dbReference type="ARBA" id="ARBA00022801"/>
    </source>
</evidence>
<organism evidence="11 12">
    <name type="scientific">Fibrobacter intestinalis</name>
    <dbReference type="NCBI Taxonomy" id="28122"/>
    <lineage>
        <taxon>Bacteria</taxon>
        <taxon>Pseudomonadati</taxon>
        <taxon>Fibrobacterota</taxon>
        <taxon>Fibrobacteria</taxon>
        <taxon>Fibrobacterales</taxon>
        <taxon>Fibrobacteraceae</taxon>
        <taxon>Fibrobacter</taxon>
    </lineage>
</organism>
<dbReference type="InterPro" id="IPR042211">
    <property type="entry name" value="CRISPR-assoc_Cas1_N"/>
</dbReference>
<evidence type="ECO:0000256" key="9">
    <source>
        <dbReference type="ARBA" id="ARBA00038592"/>
    </source>
</evidence>
<evidence type="ECO:0000256" key="6">
    <source>
        <dbReference type="ARBA" id="ARBA00023118"/>
    </source>
</evidence>
<keyword evidence="6 10" id="KW-0051">Antiviral defense</keyword>
<keyword evidence="7 10" id="KW-0238">DNA-binding</keyword>
<dbReference type="InterPro" id="IPR042206">
    <property type="entry name" value="CRISPR-assoc_Cas1_C"/>
</dbReference>
<feature type="binding site" evidence="10">
    <location>
        <position position="239"/>
    </location>
    <ligand>
        <name>Mn(2+)</name>
        <dbReference type="ChEBI" id="CHEBI:29035"/>
    </ligand>
</feature>
<dbReference type="AlphaFoldDB" id="A0A1M6YH16"/>